<feature type="binding site" evidence="7">
    <location>
        <position position="266"/>
    </location>
    <ligand>
        <name>ATP</name>
        <dbReference type="ChEBI" id="CHEBI:30616"/>
    </ligand>
</feature>
<feature type="binding site" evidence="7">
    <location>
        <position position="244"/>
    </location>
    <ligand>
        <name>glycerol</name>
        <dbReference type="ChEBI" id="CHEBI:17754"/>
    </ligand>
</feature>
<dbReference type="PROSITE" id="PS00445">
    <property type="entry name" value="FGGY_KINASES_2"/>
    <property type="match status" value="1"/>
</dbReference>
<dbReference type="PANTHER" id="PTHR10196">
    <property type="entry name" value="SUGAR KINASE"/>
    <property type="match status" value="1"/>
</dbReference>
<dbReference type="SUPFAM" id="SSF53067">
    <property type="entry name" value="Actin-like ATPase domain"/>
    <property type="match status" value="2"/>
</dbReference>
<sequence length="496" mass="53030">MAKYILAIDQGTTGSTALVVSLEGKTLGRYNTEFPQHFPKPGWVEHDAREIWASVVTAVNQALAAAKVDSKDIAAIGITNQRETTLVWDRATGEPIARAIVWQCRRTADTCDRLKAEGHEPRVRERTGLVIDAYFSGTKIAWLLDHVEGARARAERGELAFGTIDTFLVHKLTKGAVHATDVTNASRTMLMNLARTEWDPELCELLNVPDAVLPTIVGSAEVVGTTRGVGFLPDGIPIAGIAGDQQAALFGQACFGEGDAKCTYGTGAFALMNIGARPVWSTHGLVTTVAWKVDGEVTYALEGSAFIAGAAVQWLRDGLGIIRSAGEVEELARKVGSSDGVAFVPALAGLGAPYWDQGARGTIVGLTRGTTAAHIARATLEGIAFQVWDLLRAMTKDAKREVVKLRVDGGAVQNDLLMQLQADIAHVTVERPMEIESTGRGAAMLAAVGAGLARMAELTNRVQVEKRFEPQVGEADRAAMLSRWNDAISRARSVIA</sequence>
<evidence type="ECO:0000256" key="1">
    <source>
        <dbReference type="ARBA" id="ARBA00009156"/>
    </source>
</evidence>
<feature type="binding site" evidence="7">
    <location>
        <position position="83"/>
    </location>
    <ligand>
        <name>sn-glycerol 3-phosphate</name>
        <dbReference type="ChEBI" id="CHEBI:57597"/>
    </ligand>
</feature>
<feature type="domain" description="Carbohydrate kinase FGGY N-terminal" evidence="9">
    <location>
        <begin position="4"/>
        <end position="251"/>
    </location>
</feature>
<dbReference type="RefSeq" id="WP_394822065.1">
    <property type="nucleotide sequence ID" value="NZ_CP089984.1"/>
</dbReference>
<feature type="binding site" evidence="7">
    <location>
        <position position="83"/>
    </location>
    <ligand>
        <name>glycerol</name>
        <dbReference type="ChEBI" id="CHEBI:17754"/>
    </ligand>
</feature>
<evidence type="ECO:0000256" key="2">
    <source>
        <dbReference type="ARBA" id="ARBA00022679"/>
    </source>
</evidence>
<dbReference type="HAMAP" id="MF_00186">
    <property type="entry name" value="Glycerol_kin"/>
    <property type="match status" value="1"/>
</dbReference>
<evidence type="ECO:0000256" key="7">
    <source>
        <dbReference type="HAMAP-Rule" id="MF_00186"/>
    </source>
</evidence>
<evidence type="ECO:0000256" key="3">
    <source>
        <dbReference type="ARBA" id="ARBA00022741"/>
    </source>
</evidence>
<comment type="similarity">
    <text evidence="1 7 8">Belongs to the FGGY kinase family.</text>
</comment>
<feature type="binding site" evidence="7">
    <location>
        <position position="12"/>
    </location>
    <ligand>
        <name>ATP</name>
        <dbReference type="ChEBI" id="CHEBI:30616"/>
    </ligand>
</feature>
<evidence type="ECO:0000259" key="9">
    <source>
        <dbReference type="Pfam" id="PF00370"/>
    </source>
</evidence>
<evidence type="ECO:0000256" key="8">
    <source>
        <dbReference type="RuleBase" id="RU003733"/>
    </source>
</evidence>
<evidence type="ECO:0000313" key="12">
    <source>
        <dbReference type="Proteomes" id="UP001370348"/>
    </source>
</evidence>
<dbReference type="Pfam" id="PF02782">
    <property type="entry name" value="FGGY_C"/>
    <property type="match status" value="1"/>
</dbReference>
<dbReference type="NCBIfam" id="TIGR01311">
    <property type="entry name" value="glycerol_kin"/>
    <property type="match status" value="1"/>
</dbReference>
<comment type="caution">
    <text evidence="7">Lacks conserved residue(s) required for the propagation of feature annotation.</text>
</comment>
<feature type="binding site" evidence="7">
    <location>
        <position position="244"/>
    </location>
    <ligand>
        <name>sn-glycerol 3-phosphate</name>
        <dbReference type="ChEBI" id="CHEBI:57597"/>
    </ligand>
</feature>
<feature type="binding site" evidence="7">
    <location>
        <position position="82"/>
    </location>
    <ligand>
        <name>glycerol</name>
        <dbReference type="ChEBI" id="CHEBI:17754"/>
    </ligand>
</feature>
<feature type="domain" description="Carbohydrate kinase FGGY C-terminal" evidence="10">
    <location>
        <begin position="260"/>
        <end position="449"/>
    </location>
</feature>
<feature type="binding site" evidence="7">
    <location>
        <position position="134"/>
    </location>
    <ligand>
        <name>glycerol</name>
        <dbReference type="ChEBI" id="CHEBI:17754"/>
    </ligand>
</feature>
<feature type="binding site" evidence="7">
    <location>
        <position position="414"/>
    </location>
    <ligand>
        <name>ADP</name>
        <dbReference type="ChEBI" id="CHEBI:456216"/>
    </ligand>
</feature>
<accession>A0ABZ2LNG1</accession>
<dbReference type="PANTHER" id="PTHR10196:SF69">
    <property type="entry name" value="GLYCEROL KINASE"/>
    <property type="match status" value="1"/>
</dbReference>
<evidence type="ECO:0000259" key="10">
    <source>
        <dbReference type="Pfam" id="PF02782"/>
    </source>
</evidence>
<feature type="binding site" evidence="7">
    <location>
        <position position="309"/>
    </location>
    <ligand>
        <name>ATP</name>
        <dbReference type="ChEBI" id="CHEBI:30616"/>
    </ligand>
</feature>
<keyword evidence="3 7" id="KW-0547">Nucleotide-binding</keyword>
<comment type="pathway">
    <text evidence="7">Polyol metabolism; glycerol degradation via glycerol kinase pathway; sn-glycerol 3-phosphate from glycerol: step 1/1.</text>
</comment>
<dbReference type="EMBL" id="CP089984">
    <property type="protein sequence ID" value="WXB12443.1"/>
    <property type="molecule type" value="Genomic_DNA"/>
</dbReference>
<evidence type="ECO:0000256" key="5">
    <source>
        <dbReference type="ARBA" id="ARBA00022798"/>
    </source>
</evidence>
<proteinExistence type="inferred from homology"/>
<keyword evidence="5 7" id="KW-0319">Glycerol metabolism</keyword>
<feature type="binding site" evidence="7">
    <location>
        <position position="12"/>
    </location>
    <ligand>
        <name>ADP</name>
        <dbReference type="ChEBI" id="CHEBI:456216"/>
    </ligand>
</feature>
<keyword evidence="12" id="KW-1185">Reference proteome</keyword>
<feature type="binding site" evidence="7">
    <location>
        <position position="13"/>
    </location>
    <ligand>
        <name>ATP</name>
        <dbReference type="ChEBI" id="CHEBI:30616"/>
    </ligand>
</feature>
<evidence type="ECO:0000313" key="11">
    <source>
        <dbReference type="EMBL" id="WXB12443.1"/>
    </source>
</evidence>
<comment type="catalytic activity">
    <reaction evidence="7">
        <text>glycerol + ATP = sn-glycerol 3-phosphate + ADP + H(+)</text>
        <dbReference type="Rhea" id="RHEA:21644"/>
        <dbReference type="ChEBI" id="CHEBI:15378"/>
        <dbReference type="ChEBI" id="CHEBI:17754"/>
        <dbReference type="ChEBI" id="CHEBI:30616"/>
        <dbReference type="ChEBI" id="CHEBI:57597"/>
        <dbReference type="ChEBI" id="CHEBI:456216"/>
        <dbReference type="EC" id="2.7.1.30"/>
    </reaction>
</comment>
<organism evidence="11 12">
    <name type="scientific">Pendulispora albinea</name>
    <dbReference type="NCBI Taxonomy" id="2741071"/>
    <lineage>
        <taxon>Bacteria</taxon>
        <taxon>Pseudomonadati</taxon>
        <taxon>Myxococcota</taxon>
        <taxon>Myxococcia</taxon>
        <taxon>Myxococcales</taxon>
        <taxon>Sorangiineae</taxon>
        <taxon>Pendulisporaceae</taxon>
        <taxon>Pendulispora</taxon>
    </lineage>
</organism>
<dbReference type="Pfam" id="PF00370">
    <property type="entry name" value="FGGY_N"/>
    <property type="match status" value="1"/>
</dbReference>
<dbReference type="PROSITE" id="PS00933">
    <property type="entry name" value="FGGY_KINASES_1"/>
    <property type="match status" value="1"/>
</dbReference>
<dbReference type="NCBIfam" id="NF000756">
    <property type="entry name" value="PRK00047.1"/>
    <property type="match status" value="1"/>
</dbReference>
<feature type="binding site" evidence="7">
    <location>
        <position position="12"/>
    </location>
    <ligand>
        <name>sn-glycerol 3-phosphate</name>
        <dbReference type="ChEBI" id="CHEBI:57597"/>
    </ligand>
</feature>
<feature type="binding site" evidence="7">
    <location>
        <position position="266"/>
    </location>
    <ligand>
        <name>ADP</name>
        <dbReference type="ChEBI" id="CHEBI:456216"/>
    </ligand>
</feature>
<feature type="binding site" evidence="7">
    <location>
        <position position="313"/>
    </location>
    <ligand>
        <name>ATP</name>
        <dbReference type="ChEBI" id="CHEBI:30616"/>
    </ligand>
</feature>
<feature type="binding site" evidence="7">
    <location>
        <position position="245"/>
    </location>
    <ligand>
        <name>glycerol</name>
        <dbReference type="ChEBI" id="CHEBI:17754"/>
    </ligand>
</feature>
<feature type="binding site" evidence="7">
    <location>
        <position position="134"/>
    </location>
    <ligand>
        <name>sn-glycerol 3-phosphate</name>
        <dbReference type="ChEBI" id="CHEBI:57597"/>
    </ligand>
</feature>
<comment type="function">
    <text evidence="7">Key enzyme in the regulation of glycerol uptake and metabolism. Catalyzes the phosphorylation of glycerol to yield sn-glycerol 3-phosphate.</text>
</comment>
<dbReference type="GO" id="GO:0004370">
    <property type="term" value="F:glycerol kinase activity"/>
    <property type="evidence" value="ECO:0007669"/>
    <property type="project" value="UniProtKB-EC"/>
</dbReference>
<feature type="binding site" evidence="7">
    <location>
        <position position="82"/>
    </location>
    <ligand>
        <name>sn-glycerol 3-phosphate</name>
        <dbReference type="ChEBI" id="CHEBI:57597"/>
    </ligand>
</feature>
<dbReference type="InterPro" id="IPR018485">
    <property type="entry name" value="FGGY_C"/>
</dbReference>
<dbReference type="Proteomes" id="UP001370348">
    <property type="component" value="Chromosome"/>
</dbReference>
<dbReference type="InterPro" id="IPR005999">
    <property type="entry name" value="Glycerol_kin"/>
</dbReference>
<dbReference type="CDD" id="cd07786">
    <property type="entry name" value="FGGY_EcGK_like"/>
    <property type="match status" value="1"/>
</dbReference>
<dbReference type="InterPro" id="IPR043129">
    <property type="entry name" value="ATPase_NBD"/>
</dbReference>
<dbReference type="Gene3D" id="3.30.420.40">
    <property type="match status" value="2"/>
</dbReference>
<feature type="binding site" evidence="7">
    <location>
        <position position="410"/>
    </location>
    <ligand>
        <name>ADP</name>
        <dbReference type="ChEBI" id="CHEBI:456216"/>
    </ligand>
</feature>
<dbReference type="InterPro" id="IPR018484">
    <property type="entry name" value="FGGY_N"/>
</dbReference>
<feature type="binding site" evidence="7">
    <location>
        <position position="410"/>
    </location>
    <ligand>
        <name>ATP</name>
        <dbReference type="ChEBI" id="CHEBI:30616"/>
    </ligand>
</feature>
<gene>
    <name evidence="7 11" type="primary">glpK</name>
    <name evidence="11" type="ORF">LZC94_31920</name>
</gene>
<dbReference type="InterPro" id="IPR000577">
    <property type="entry name" value="Carb_kinase_FGGY"/>
</dbReference>
<keyword evidence="4 7" id="KW-0418">Kinase</keyword>
<dbReference type="InterPro" id="IPR018483">
    <property type="entry name" value="Carb_kinase_FGGY_CS"/>
</dbReference>
<dbReference type="EC" id="2.7.1.30" evidence="7"/>
<keyword evidence="6 7" id="KW-0067">ATP-binding</keyword>
<name>A0ABZ2LNG1_9BACT</name>
<keyword evidence="2 7" id="KW-0808">Transferase</keyword>
<protein>
    <recommendedName>
        <fullName evidence="7">Glycerol kinase</fullName>
        <ecNumber evidence="7">2.7.1.30</ecNumber>
    </recommendedName>
    <alternativeName>
        <fullName evidence="7">ATP:glycerol 3-phosphotransferase</fullName>
    </alternativeName>
    <alternativeName>
        <fullName evidence="7">Glycerokinase</fullName>
        <shortName evidence="7">GK</shortName>
    </alternativeName>
</protein>
<comment type="activity regulation">
    <text evidence="7">Inhibited by fructose 1,6-bisphosphate (FBP).</text>
</comment>
<dbReference type="PIRSF" id="PIRSF000538">
    <property type="entry name" value="GlpK"/>
    <property type="match status" value="1"/>
</dbReference>
<reference evidence="11 12" key="1">
    <citation type="submission" date="2021-12" db="EMBL/GenBank/DDBJ databases">
        <title>Discovery of the Pendulisporaceae a myxobacterial family with distinct sporulation behavior and unique specialized metabolism.</title>
        <authorList>
            <person name="Garcia R."/>
            <person name="Popoff A."/>
            <person name="Bader C.D."/>
            <person name="Loehr J."/>
            <person name="Walesch S."/>
            <person name="Walt C."/>
            <person name="Boldt J."/>
            <person name="Bunk B."/>
            <person name="Haeckl F.J.F.P.J."/>
            <person name="Gunesch A.P."/>
            <person name="Birkelbach J."/>
            <person name="Nuebel U."/>
            <person name="Pietschmann T."/>
            <person name="Bach T."/>
            <person name="Mueller R."/>
        </authorList>
    </citation>
    <scope>NUCLEOTIDE SEQUENCE [LARGE SCALE GENOMIC DNA]</scope>
    <source>
        <strain evidence="11 12">MSr11954</strain>
    </source>
</reference>
<evidence type="ECO:0000256" key="4">
    <source>
        <dbReference type="ARBA" id="ARBA00022777"/>
    </source>
</evidence>
<evidence type="ECO:0000256" key="6">
    <source>
        <dbReference type="ARBA" id="ARBA00022840"/>
    </source>
</evidence>
<feature type="binding site" evidence="7">
    <location>
        <position position="309"/>
    </location>
    <ligand>
        <name>ADP</name>
        <dbReference type="ChEBI" id="CHEBI:456216"/>
    </ligand>
</feature>